<dbReference type="GO" id="GO:0008233">
    <property type="term" value="F:peptidase activity"/>
    <property type="evidence" value="ECO:0007669"/>
    <property type="project" value="UniProtKB-KW"/>
</dbReference>
<keyword evidence="8" id="KW-0511">Multifunctional enzyme</keyword>
<evidence type="ECO:0000313" key="11">
    <source>
        <dbReference type="Proteomes" id="UP000515123"/>
    </source>
</evidence>
<evidence type="ECO:0000256" key="5">
    <source>
        <dbReference type="ARBA" id="ARBA00022759"/>
    </source>
</evidence>
<dbReference type="InterPro" id="IPR021109">
    <property type="entry name" value="Peptidase_aspartic_dom_sf"/>
</dbReference>
<dbReference type="CDD" id="cd00303">
    <property type="entry name" value="retropepsin_like"/>
    <property type="match status" value="1"/>
</dbReference>
<evidence type="ECO:0000259" key="10">
    <source>
        <dbReference type="PROSITE" id="PS50878"/>
    </source>
</evidence>
<dbReference type="GO" id="GO:0003964">
    <property type="term" value="F:RNA-directed DNA polymerase activity"/>
    <property type="evidence" value="ECO:0007669"/>
    <property type="project" value="UniProtKB-KW"/>
</dbReference>
<evidence type="ECO:0000256" key="8">
    <source>
        <dbReference type="ARBA" id="ARBA00023268"/>
    </source>
</evidence>
<dbReference type="InterPro" id="IPR043128">
    <property type="entry name" value="Rev_trsase/Diguanyl_cyclase"/>
</dbReference>
<dbReference type="InterPro" id="IPR050951">
    <property type="entry name" value="Retrovirus_Pol_polyprotein"/>
</dbReference>
<reference evidence="11" key="1">
    <citation type="journal article" date="2015" name="Nat. Genet.">
        <title>The pineapple genome and the evolution of CAM photosynthesis.</title>
        <authorList>
            <person name="Ming R."/>
            <person name="VanBuren R."/>
            <person name="Wai C.M."/>
            <person name="Tang H."/>
            <person name="Schatz M.C."/>
            <person name="Bowers J.E."/>
            <person name="Lyons E."/>
            <person name="Wang M.L."/>
            <person name="Chen J."/>
            <person name="Biggers E."/>
            <person name="Zhang J."/>
            <person name="Huang L."/>
            <person name="Zhang L."/>
            <person name="Miao W."/>
            <person name="Zhang J."/>
            <person name="Ye Z."/>
            <person name="Miao C."/>
            <person name="Lin Z."/>
            <person name="Wang H."/>
            <person name="Zhou H."/>
            <person name="Yim W.C."/>
            <person name="Priest H.D."/>
            <person name="Zheng C."/>
            <person name="Woodhouse M."/>
            <person name="Edger P.P."/>
            <person name="Guyot R."/>
            <person name="Guo H.B."/>
            <person name="Guo H."/>
            <person name="Zheng G."/>
            <person name="Singh R."/>
            <person name="Sharma A."/>
            <person name="Min X."/>
            <person name="Zheng Y."/>
            <person name="Lee H."/>
            <person name="Gurtowski J."/>
            <person name="Sedlazeck F.J."/>
            <person name="Harkess A."/>
            <person name="McKain M.R."/>
            <person name="Liao Z."/>
            <person name="Fang J."/>
            <person name="Liu J."/>
            <person name="Zhang X."/>
            <person name="Zhang Q."/>
            <person name="Hu W."/>
            <person name="Qin Y."/>
            <person name="Wang K."/>
            <person name="Chen L.Y."/>
            <person name="Shirley N."/>
            <person name="Lin Y.R."/>
            <person name="Liu L.Y."/>
            <person name="Hernandez A.G."/>
            <person name="Wright C.L."/>
            <person name="Bulone V."/>
            <person name="Tuskan G.A."/>
            <person name="Heath K."/>
            <person name="Zee F."/>
            <person name="Moore P.H."/>
            <person name="Sunkar R."/>
            <person name="Leebens-Mack J.H."/>
            <person name="Mockler T."/>
            <person name="Bennetzen J.L."/>
            <person name="Freeling M."/>
            <person name="Sankoff D."/>
            <person name="Paterson A.H."/>
            <person name="Zhu X."/>
            <person name="Yang X."/>
            <person name="Smith J.A."/>
            <person name="Cushman J.C."/>
            <person name="Paull R.E."/>
            <person name="Yu Q."/>
        </authorList>
    </citation>
    <scope>NUCLEOTIDE SEQUENCE [LARGE SCALE GENOMIC DNA]</scope>
    <source>
        <strain evidence="11">cv. F153</strain>
    </source>
</reference>
<keyword evidence="3" id="KW-0548">Nucleotidyltransferase</keyword>
<dbReference type="Gene3D" id="2.40.70.10">
    <property type="entry name" value="Acid Proteases"/>
    <property type="match status" value="1"/>
</dbReference>
<dbReference type="InterPro" id="IPR043502">
    <property type="entry name" value="DNA/RNA_pol_sf"/>
</dbReference>
<accession>A0A6P5FHK1</accession>
<evidence type="ECO:0000256" key="7">
    <source>
        <dbReference type="ARBA" id="ARBA00022918"/>
    </source>
</evidence>
<dbReference type="GeneID" id="109714771"/>
<reference evidence="12" key="2">
    <citation type="submission" date="2025-08" db="UniProtKB">
        <authorList>
            <consortium name="RefSeq"/>
        </authorList>
    </citation>
    <scope>IDENTIFICATION</scope>
    <source>
        <tissue evidence="12">Leaf</tissue>
    </source>
</reference>
<dbReference type="Pfam" id="PF08284">
    <property type="entry name" value="RVP_2"/>
    <property type="match status" value="1"/>
</dbReference>
<evidence type="ECO:0000256" key="6">
    <source>
        <dbReference type="ARBA" id="ARBA00022801"/>
    </source>
</evidence>
<feature type="region of interest" description="Disordered" evidence="9">
    <location>
        <begin position="67"/>
        <end position="86"/>
    </location>
</feature>
<keyword evidence="5" id="KW-0255">Endonuclease</keyword>
<keyword evidence="7" id="KW-0695">RNA-directed DNA polymerase</keyword>
<dbReference type="Proteomes" id="UP000515123">
    <property type="component" value="Linkage group 9"/>
</dbReference>
<evidence type="ECO:0000313" key="12">
    <source>
        <dbReference type="RefSeq" id="XP_020095072.1"/>
    </source>
</evidence>
<dbReference type="Pfam" id="PF17919">
    <property type="entry name" value="RT_RNaseH_2"/>
    <property type="match status" value="1"/>
</dbReference>
<dbReference type="SUPFAM" id="SSF50630">
    <property type="entry name" value="Acid proteases"/>
    <property type="match status" value="1"/>
</dbReference>
<dbReference type="InterPro" id="IPR041577">
    <property type="entry name" value="RT_RNaseH_2"/>
</dbReference>
<dbReference type="FunFam" id="3.30.70.270:FF:000020">
    <property type="entry name" value="Transposon Tf2-6 polyprotein-like Protein"/>
    <property type="match status" value="1"/>
</dbReference>
<organism evidence="11 12">
    <name type="scientific">Ananas comosus</name>
    <name type="common">Pineapple</name>
    <name type="synonym">Ananas ananas</name>
    <dbReference type="NCBI Taxonomy" id="4615"/>
    <lineage>
        <taxon>Eukaryota</taxon>
        <taxon>Viridiplantae</taxon>
        <taxon>Streptophyta</taxon>
        <taxon>Embryophyta</taxon>
        <taxon>Tracheophyta</taxon>
        <taxon>Spermatophyta</taxon>
        <taxon>Magnoliopsida</taxon>
        <taxon>Liliopsida</taxon>
        <taxon>Poales</taxon>
        <taxon>Bromeliaceae</taxon>
        <taxon>Bromelioideae</taxon>
        <taxon>Ananas</taxon>
    </lineage>
</organism>
<dbReference type="AlphaFoldDB" id="A0A6P5FHK1"/>
<keyword evidence="11" id="KW-1185">Reference proteome</keyword>
<evidence type="ECO:0000256" key="2">
    <source>
        <dbReference type="ARBA" id="ARBA00022679"/>
    </source>
</evidence>
<feature type="domain" description="Reverse transcriptase" evidence="10">
    <location>
        <begin position="407"/>
        <end position="586"/>
    </location>
</feature>
<evidence type="ECO:0000256" key="4">
    <source>
        <dbReference type="ARBA" id="ARBA00022722"/>
    </source>
</evidence>
<dbReference type="GO" id="GO:0006508">
    <property type="term" value="P:proteolysis"/>
    <property type="evidence" value="ECO:0007669"/>
    <property type="project" value="UniProtKB-KW"/>
</dbReference>
<dbReference type="CDD" id="cd09274">
    <property type="entry name" value="RNase_HI_RT_Ty3"/>
    <property type="match status" value="1"/>
</dbReference>
<gene>
    <name evidence="12" type="primary">LOC109714771</name>
</gene>
<dbReference type="RefSeq" id="XP_020095072.1">
    <property type="nucleotide sequence ID" value="XM_020239483.1"/>
</dbReference>
<evidence type="ECO:0000256" key="3">
    <source>
        <dbReference type="ARBA" id="ARBA00022695"/>
    </source>
</evidence>
<dbReference type="Gene3D" id="3.30.70.270">
    <property type="match status" value="2"/>
</dbReference>
<dbReference type="Gene3D" id="3.10.10.10">
    <property type="entry name" value="HIV Type 1 Reverse Transcriptase, subunit A, domain 1"/>
    <property type="match status" value="1"/>
</dbReference>
<keyword evidence="6" id="KW-0378">Hydrolase</keyword>
<proteinExistence type="predicted"/>
<evidence type="ECO:0000256" key="1">
    <source>
        <dbReference type="ARBA" id="ARBA00022670"/>
    </source>
</evidence>
<dbReference type="InterPro" id="IPR000477">
    <property type="entry name" value="RT_dom"/>
</dbReference>
<keyword evidence="1" id="KW-0645">Protease</keyword>
<feature type="compositionally biased region" description="Polar residues" evidence="9">
    <location>
        <begin position="69"/>
        <end position="86"/>
    </location>
</feature>
<keyword evidence="4" id="KW-0540">Nuclease</keyword>
<protein>
    <submittedName>
        <fullName evidence="12">Uncharacterized protein LOC109714771</fullName>
    </submittedName>
</protein>
<dbReference type="FunFam" id="3.10.10.10:FF:000007">
    <property type="entry name" value="Retrovirus-related Pol polyprotein from transposon 17.6-like Protein"/>
    <property type="match status" value="1"/>
</dbReference>
<name>A0A6P5FHK1_ANACO</name>
<sequence>MLYLNPTISERHFIESYISGLKEELVPFIDLSRPTTLEKVYEQAKLHERALGIIMRKSKVAYRAIGETPQGNNTQKTASTVHQRSSNQPYGISKQLFEQRRAAGLCYKCGEKYQPGHICQNRTLLQICASPVIDEIFDEQLIPTEEEEEHPSNDEEVEEVGVSVHALSGQNLHDTIKVQGEVKGKTLTILVDTGSTHSFIDYQVAREVKAEMVAATPLAVTVADGHKVMSKLKCASFQWTMQGEPYQAELRVIRLDGSSMILGIDWLRAYRQVTFDYSDNSVSFNKEGKQTVLRGIAEGSKERASTAELKSISAKQWYKAGLEGNCCVIGQYCPTQLEGQESNIPPRVQEVLLQYEGVFQEPQGLPPQRVRDHKIPLHPGTVPISIRPYRYSHDQKDEIERQIQEMLRTSIIQPSSSPYASPVLLVKKKDDSWRLCVDYRQLNKATIKDKYPIPLIDDLLDELAGSRYFSKIDLRSDYHQVRMDSEDIHKTAFKTHRGHYEFLVMPFGLTNAPATFQAIMNEVFEPYLRKFVLVFFDDILVYSEELEEHAQHLEVVLKLLQDNHLFAKRSKCFFGQKQVEYLGHLITETGVATDPSKIEAMKNWPLPTTVKELRGFLGLTGYYRRFIKGYGGISKPLTEMLKKDKFSWSEEARQAFEKLKVVMTTAPILAMPNYDQPFTIEVDACDNGIGAVLTQEGRPIAFISKAICQRNMGLSTYKKEFLAVLMAVAKWKHYISTRPFIIKTDHESLKYLLEQKITTAVQQKGMIKLMGLDYSIQYKKGRENLAANALSKRRRQEEGYNLAIIAIVPTWVQEVVESYEGDSHLQQIIAKELLSPDSQPNYTYVRGY</sequence>
<dbReference type="Pfam" id="PF00078">
    <property type="entry name" value="RVT_1"/>
    <property type="match status" value="1"/>
</dbReference>
<dbReference type="PANTHER" id="PTHR37984">
    <property type="entry name" value="PROTEIN CBG26694"/>
    <property type="match status" value="1"/>
</dbReference>
<dbReference type="PANTHER" id="PTHR37984:SF5">
    <property type="entry name" value="PROTEIN NYNRIN-LIKE"/>
    <property type="match status" value="1"/>
</dbReference>
<dbReference type="SUPFAM" id="SSF56672">
    <property type="entry name" value="DNA/RNA polymerases"/>
    <property type="match status" value="1"/>
</dbReference>
<dbReference type="CDD" id="cd01647">
    <property type="entry name" value="RT_LTR"/>
    <property type="match status" value="1"/>
</dbReference>
<evidence type="ECO:0000256" key="9">
    <source>
        <dbReference type="SAM" id="MobiDB-lite"/>
    </source>
</evidence>
<dbReference type="GO" id="GO:0004519">
    <property type="term" value="F:endonuclease activity"/>
    <property type="evidence" value="ECO:0007669"/>
    <property type="project" value="UniProtKB-KW"/>
</dbReference>
<dbReference type="OrthoDB" id="641991at2759"/>
<keyword evidence="2" id="KW-0808">Transferase</keyword>
<dbReference type="PROSITE" id="PS50878">
    <property type="entry name" value="RT_POL"/>
    <property type="match status" value="1"/>
</dbReference>